<dbReference type="InterPro" id="IPR041452">
    <property type="entry name" value="APAF1_C"/>
</dbReference>
<evidence type="ECO:0000256" key="1">
    <source>
        <dbReference type="ARBA" id="ARBA00022574"/>
    </source>
</evidence>
<dbReference type="SMART" id="SM00320">
    <property type="entry name" value="WD40"/>
    <property type="match status" value="15"/>
</dbReference>
<accession>A0A2B4SA85</accession>
<feature type="region of interest" description="Disordered" evidence="5">
    <location>
        <begin position="1"/>
        <end position="73"/>
    </location>
</feature>
<feature type="repeat" description="WD" evidence="4">
    <location>
        <begin position="1729"/>
        <end position="1770"/>
    </location>
</feature>
<gene>
    <name evidence="7" type="primary">apaf1</name>
    <name evidence="7" type="ORF">AWC38_SpisGene9834</name>
</gene>
<feature type="compositionally biased region" description="Basic and acidic residues" evidence="5">
    <location>
        <begin position="677"/>
        <end position="689"/>
    </location>
</feature>
<dbReference type="Gene3D" id="1.10.8.430">
    <property type="entry name" value="Helical domain of apoptotic protease-activating factors"/>
    <property type="match status" value="1"/>
</dbReference>
<keyword evidence="7" id="KW-0645">Protease</keyword>
<dbReference type="GO" id="GO:0006508">
    <property type="term" value="P:proteolysis"/>
    <property type="evidence" value="ECO:0007669"/>
    <property type="project" value="UniProtKB-KW"/>
</dbReference>
<keyword evidence="8" id="KW-1185">Reference proteome</keyword>
<evidence type="ECO:0000259" key="6">
    <source>
        <dbReference type="PROSITE" id="PS50209"/>
    </source>
</evidence>
<feature type="compositionally biased region" description="Polar residues" evidence="5">
    <location>
        <begin position="1"/>
        <end position="12"/>
    </location>
</feature>
<dbReference type="SUPFAM" id="SSF52540">
    <property type="entry name" value="P-loop containing nucleoside triphosphate hydrolases"/>
    <property type="match status" value="1"/>
</dbReference>
<comment type="caution">
    <text evidence="7">The sequence shown here is derived from an EMBL/GenBank/DDBJ whole genome shotgun (WGS) entry which is preliminary data.</text>
</comment>
<feature type="repeat" description="WD" evidence="4">
    <location>
        <begin position="1771"/>
        <end position="1803"/>
    </location>
</feature>
<dbReference type="PRINTS" id="PR00320">
    <property type="entry name" value="GPROTEINBRPT"/>
</dbReference>
<dbReference type="PROSITE" id="PS00678">
    <property type="entry name" value="WD_REPEATS_1"/>
    <property type="match status" value="4"/>
</dbReference>
<evidence type="ECO:0000313" key="7">
    <source>
        <dbReference type="EMBL" id="PFX25497.1"/>
    </source>
</evidence>
<keyword evidence="3" id="KW-0677">Repeat</keyword>
<dbReference type="PRINTS" id="PR00364">
    <property type="entry name" value="DISEASERSIST"/>
</dbReference>
<protein>
    <submittedName>
        <fullName evidence="7">Apoptotic protease-activating factor 1</fullName>
    </submittedName>
</protein>
<dbReference type="Pfam" id="PF00931">
    <property type="entry name" value="NB-ARC"/>
    <property type="match status" value="1"/>
</dbReference>
<dbReference type="InterPro" id="IPR015943">
    <property type="entry name" value="WD40/YVTN_repeat-like_dom_sf"/>
</dbReference>
<dbReference type="InterPro" id="IPR036388">
    <property type="entry name" value="WH-like_DNA-bd_sf"/>
</dbReference>
<dbReference type="GO" id="GO:0043531">
    <property type="term" value="F:ADP binding"/>
    <property type="evidence" value="ECO:0007669"/>
    <property type="project" value="InterPro"/>
</dbReference>
<keyword evidence="1 4" id="KW-0853">WD repeat</keyword>
<dbReference type="CDD" id="cd01671">
    <property type="entry name" value="CARD"/>
    <property type="match status" value="2"/>
</dbReference>
<dbReference type="Gene3D" id="3.40.50.300">
    <property type="entry name" value="P-loop containing nucleotide triphosphate hydrolases"/>
    <property type="match status" value="1"/>
</dbReference>
<dbReference type="Gene3D" id="1.25.40.370">
    <property type="match status" value="1"/>
</dbReference>
<dbReference type="CDD" id="cd00200">
    <property type="entry name" value="WD40"/>
    <property type="match status" value="2"/>
</dbReference>
<feature type="compositionally biased region" description="Basic residues" evidence="5">
    <location>
        <begin position="192"/>
        <end position="204"/>
    </location>
</feature>
<evidence type="ECO:0000256" key="4">
    <source>
        <dbReference type="PROSITE-ProRule" id="PRU00221"/>
    </source>
</evidence>
<organism evidence="7 8">
    <name type="scientific">Stylophora pistillata</name>
    <name type="common">Smooth cauliflower coral</name>
    <dbReference type="NCBI Taxonomy" id="50429"/>
    <lineage>
        <taxon>Eukaryota</taxon>
        <taxon>Metazoa</taxon>
        <taxon>Cnidaria</taxon>
        <taxon>Anthozoa</taxon>
        <taxon>Hexacorallia</taxon>
        <taxon>Scleractinia</taxon>
        <taxon>Astrocoeniina</taxon>
        <taxon>Pocilloporidae</taxon>
        <taxon>Stylophora</taxon>
    </lineage>
</organism>
<dbReference type="InterPro" id="IPR042197">
    <property type="entry name" value="Apaf_helical"/>
</dbReference>
<feature type="repeat" description="WD" evidence="4">
    <location>
        <begin position="2190"/>
        <end position="2231"/>
    </location>
</feature>
<dbReference type="Gene3D" id="2.130.10.10">
    <property type="entry name" value="YVTN repeat-like/Quinoprotein amine dehydrogenase"/>
    <property type="match status" value="2"/>
</dbReference>
<dbReference type="Gene3D" id="1.10.10.10">
    <property type="entry name" value="Winged helix-like DNA-binding domain superfamily/Winged helix DNA-binding domain"/>
    <property type="match status" value="1"/>
</dbReference>
<dbReference type="InterPro" id="IPR048975">
    <property type="entry name" value="WHD_APAF1"/>
</dbReference>
<dbReference type="PANTHER" id="PTHR22845">
    <property type="entry name" value="APOPTOTIC PROTEASE-ACTIVATING FACTOR 1"/>
    <property type="match status" value="1"/>
</dbReference>
<dbReference type="Pfam" id="PF21296">
    <property type="entry name" value="WHD_APAF1"/>
    <property type="match status" value="1"/>
</dbReference>
<dbReference type="GO" id="GO:0008233">
    <property type="term" value="F:peptidase activity"/>
    <property type="evidence" value="ECO:0007669"/>
    <property type="project" value="UniProtKB-KW"/>
</dbReference>
<feature type="compositionally biased region" description="Basic residues" evidence="5">
    <location>
        <begin position="107"/>
        <end position="119"/>
    </location>
</feature>
<feature type="repeat" description="WD" evidence="4">
    <location>
        <begin position="2148"/>
        <end position="2185"/>
    </location>
</feature>
<dbReference type="InterPro" id="IPR019775">
    <property type="entry name" value="WD40_repeat_CS"/>
</dbReference>
<dbReference type="Pfam" id="PF00619">
    <property type="entry name" value="CARD"/>
    <property type="match status" value="2"/>
</dbReference>
<dbReference type="InterPro" id="IPR027417">
    <property type="entry name" value="P-loop_NTPase"/>
</dbReference>
<dbReference type="SUPFAM" id="SSF50978">
    <property type="entry name" value="WD40 repeat-like"/>
    <property type="match status" value="2"/>
</dbReference>
<dbReference type="InterPro" id="IPR036322">
    <property type="entry name" value="WD40_repeat_dom_sf"/>
</dbReference>
<dbReference type="GO" id="GO:0042981">
    <property type="term" value="P:regulation of apoptotic process"/>
    <property type="evidence" value="ECO:0007669"/>
    <property type="project" value="InterPro"/>
</dbReference>
<dbReference type="Pfam" id="PF00400">
    <property type="entry name" value="WD40"/>
    <property type="match status" value="10"/>
</dbReference>
<feature type="region of interest" description="Disordered" evidence="5">
    <location>
        <begin position="670"/>
        <end position="709"/>
    </location>
</feature>
<feature type="compositionally biased region" description="Low complexity" evidence="5">
    <location>
        <begin position="157"/>
        <end position="167"/>
    </location>
</feature>
<dbReference type="InterPro" id="IPR002182">
    <property type="entry name" value="NB-ARC"/>
</dbReference>
<dbReference type="OrthoDB" id="1357022at2759"/>
<dbReference type="Proteomes" id="UP000225706">
    <property type="component" value="Unassembled WGS sequence"/>
</dbReference>
<dbReference type="Pfam" id="PF17908">
    <property type="entry name" value="APAF1_C"/>
    <property type="match status" value="1"/>
</dbReference>
<feature type="repeat" description="WD" evidence="4">
    <location>
        <begin position="1938"/>
        <end position="1979"/>
    </location>
</feature>
<dbReference type="Pfam" id="PF12894">
    <property type="entry name" value="ANAPC4_WD40"/>
    <property type="match status" value="1"/>
</dbReference>
<dbReference type="InterPro" id="IPR001680">
    <property type="entry name" value="WD40_rpt"/>
</dbReference>
<dbReference type="PROSITE" id="PS50294">
    <property type="entry name" value="WD_REPEATS_REGION"/>
    <property type="match status" value="7"/>
</dbReference>
<evidence type="ECO:0000256" key="3">
    <source>
        <dbReference type="ARBA" id="ARBA00022737"/>
    </source>
</evidence>
<dbReference type="STRING" id="50429.A0A2B4SA85"/>
<dbReference type="InterPro" id="IPR020472">
    <property type="entry name" value="WD40_PAC1"/>
</dbReference>
<keyword evidence="2" id="KW-0053">Apoptosis</keyword>
<dbReference type="EMBL" id="LSMT01000149">
    <property type="protein sequence ID" value="PFX25497.1"/>
    <property type="molecule type" value="Genomic_DNA"/>
</dbReference>
<feature type="compositionally biased region" description="Basic and acidic residues" evidence="5">
    <location>
        <begin position="205"/>
        <end position="224"/>
    </location>
</feature>
<feature type="region of interest" description="Disordered" evidence="5">
    <location>
        <begin position="88"/>
        <end position="255"/>
    </location>
</feature>
<dbReference type="InterPro" id="IPR001315">
    <property type="entry name" value="CARD"/>
</dbReference>
<feature type="repeat" description="WD" evidence="4">
    <location>
        <begin position="1687"/>
        <end position="1728"/>
    </location>
</feature>
<dbReference type="PROSITE" id="PS50209">
    <property type="entry name" value="CARD"/>
    <property type="match status" value="2"/>
</dbReference>
<evidence type="ECO:0000256" key="2">
    <source>
        <dbReference type="ARBA" id="ARBA00022703"/>
    </source>
</evidence>
<dbReference type="PANTHER" id="PTHR22845:SF5">
    <property type="entry name" value="APOPTOTIC PROTEASE-ACTIVATING FACTOR 1"/>
    <property type="match status" value="1"/>
</dbReference>
<feature type="domain" description="CARD" evidence="6">
    <location>
        <begin position="1082"/>
        <end position="1171"/>
    </location>
</feature>
<dbReference type="InterPro" id="IPR011029">
    <property type="entry name" value="DEATH-like_dom_sf"/>
</dbReference>
<feature type="repeat" description="WD" evidence="4">
    <location>
        <begin position="2104"/>
        <end position="2146"/>
    </location>
</feature>
<dbReference type="SMART" id="SM00114">
    <property type="entry name" value="CARD"/>
    <property type="match status" value="2"/>
</dbReference>
<feature type="domain" description="CARD" evidence="6">
    <location>
        <begin position="972"/>
        <end position="1061"/>
    </location>
</feature>
<dbReference type="GO" id="GO:0005829">
    <property type="term" value="C:cytosol"/>
    <property type="evidence" value="ECO:0007669"/>
    <property type="project" value="UniProtKB-ARBA"/>
</dbReference>
<feature type="compositionally biased region" description="Basic residues" evidence="5">
    <location>
        <begin position="288"/>
        <end position="302"/>
    </location>
</feature>
<dbReference type="InterPro" id="IPR024977">
    <property type="entry name" value="Apc4-like_WD40_dom"/>
</dbReference>
<feature type="compositionally biased region" description="Basic and acidic residues" evidence="5">
    <location>
        <begin position="29"/>
        <end position="42"/>
    </location>
</feature>
<feature type="compositionally biased region" description="Polar residues" evidence="5">
    <location>
        <begin position="126"/>
        <end position="140"/>
    </location>
</feature>
<feature type="compositionally biased region" description="Basic residues" evidence="5">
    <location>
        <begin position="628"/>
        <end position="637"/>
    </location>
</feature>
<evidence type="ECO:0000256" key="5">
    <source>
        <dbReference type="SAM" id="MobiDB-lite"/>
    </source>
</evidence>
<dbReference type="SUPFAM" id="SSF47986">
    <property type="entry name" value="DEATH domain"/>
    <property type="match status" value="2"/>
</dbReference>
<name>A0A2B4SA85_STYPI</name>
<feature type="compositionally biased region" description="Polar residues" evidence="5">
    <location>
        <begin position="56"/>
        <end position="67"/>
    </location>
</feature>
<dbReference type="GO" id="GO:0006915">
    <property type="term" value="P:apoptotic process"/>
    <property type="evidence" value="ECO:0007669"/>
    <property type="project" value="UniProtKB-KW"/>
</dbReference>
<reference evidence="8" key="1">
    <citation type="journal article" date="2017" name="bioRxiv">
        <title>Comparative analysis of the genomes of Stylophora pistillata and Acropora digitifera provides evidence for extensive differences between species of corals.</title>
        <authorList>
            <person name="Voolstra C.R."/>
            <person name="Li Y."/>
            <person name="Liew Y.J."/>
            <person name="Baumgarten S."/>
            <person name="Zoccola D."/>
            <person name="Flot J.-F."/>
            <person name="Tambutte S."/>
            <person name="Allemand D."/>
            <person name="Aranda M."/>
        </authorList>
    </citation>
    <scope>NUCLEOTIDE SEQUENCE [LARGE SCALE GENOMIC DNA]</scope>
</reference>
<keyword evidence="7" id="KW-0378">Hydrolase</keyword>
<sequence length="2310" mass="254227">MNSEANDSTDAGVSNEDTDTVESITETSGESRTERIRRLNRERQRRRREKLRMSRQSEAPSTTSNDVDPSHDLEVLSEGCAIVEVMLPLKVETEVPEEVDKETSKATRPKRSTRTRQKSRKDGATEQISSDTVSSANNAISPPCHDNNSRFDGASDESSVLVVASEVEVIDEKPQENGTEEITETSETKADGKKRRTREPKRHTEKSPEDVATKRVFREREKKKMQGNNDEVTARREKQRELKRKQKERMSSDQIEALRARYREWRRKRKETMTSEQLEIIRKGNRERQRRRRERLGIRKRSTTPQSKGVSEAVIQSIKNKQAQVLKPMESSLSPEASLVAAVNKVASLNSVEAAAATAALMPNPSRVEGPVAVTLEVNPAATGMAPSVIQNTQPISQPPSSTSQLASLPVTTTNVTQGTLPPGMPVLGPQGTILQGLPPGSGALYSMTMPGIQGTLLPGIPVTAGQALPGVQGSTVAGMPFSGMQGLVPGMSQSAFLSASQGGVLPGMQTFSSMAPTMTKDGQILHSISTLLPIAPMQGIQGTGQSVAFLAPMPMTGPAGQVQAFQDIRGAVATPIRTASPSISTTVASVPIAESVTAETVAVVQPGEGSDPAGTDPKSKNASSPKPKGRRGRKRTTSAAEMLANLSNLPPTSTPMSSMLSALASQIRGHTPTGVTEKEGEPPAKRGNVEASQVAVTPRAPTLQDSSQGAVGIGSEAAGLVRPSVVNLPEMQVTFPSSSTNAKIPHMSTFLNTMSGSPIPNMGMPFATAANLARPINTFPPNIQAIPGQFFPSRVSVAVETEEIRKTTVGTNTESNQLLSAGGIDQSAVMSSVGTMTDSLYKVSVGTGTAGTGQPNGQSVVTATGESHQSIVEKATTGQELNQEKPCPDGVNVPEINPAEIIQEALNQGQITPEVMIQEEVVEEVVAVTPEVAKITPIGDVVFIVLQAQPAVILTSSILIMRVKAERQGKMLEKHRHLLIKFRQQIVEDLLVDDVIVYLRSKFVLDSDDAEVIRRELTSRRQAEKLLDILSSKGYDAFDHFFTVLKEKYPHLAQLLSNDESGEDENRFNHVTDSPLQLQIMTQDHTNLLITKRVEIVEDLLVDDVLNFLQSKMVFDVHDTELIRAETTSRGQARKLLDLLETKSDAAFYHFREALEEPYPHLVELLKEDATAPRKESSAKELLERVKNVLLEGGVPQRPAVFAHRGKDIHKIRTALKSLKEKDGWVILHGMAGCGKTVLASEALRGAAVLDECFPGGVHWIRIGPVDQPKLLMHMQNLCARLDSDHSRQPPRNTEEAKDRLRMLFAHQHPRSLLILDDLWDSCDVKFFDVRCRIMVTTRDAAITDMVGGSKAKVHISEGFTEGESLQILAEWTKQPKTNLPAEAKEIFQLTNGSPLAISMIGALLRDHPKRWKYYVSQLKKKNVSKLKTQFEYQYPTLTEAIRMSINNLPDELRHIYESFAVFCEDCKVPAQVLSILWDEEFEVVEDWMEALVNKSLARRTVNSEDAIGTWYTVHNLQLTFLQEQATNLEALHKKLVDRYRKVYKGNFSEMTNDGYIHRNLLRHMLRAGLVEEAQKLITDPSWLAAKLDVTGPADLLNDYLSIKGREDSKELKVIGDFNHFVSVNAHQFVEKPLPDLIQMGLSESRDSEVYKQAHDKAIQAQGDGNFYLDWSNQREESQDTLLITVKIHQGAVYCCGFSQDASRVVSCGADKTVKVWEGQSGKELLSMTSHTDAVYCCTFSTDDARIVSCSADHKVKIWDSSSGKELLTFSGHNQEVFKCMFSPDDQKIVSCSADKTVKVWNSIDGTEYVNFTGHADIVRCCSYSPDGSRIVSCSDDTLVKVWDSISGQELFTLEGGTSSAVTFCCFKPTSQNIVSVSDTVAKIWDSKTGQNLKTLYASSTTLSLAYSQDDSILVMGLSDTTVQLWNTVNEGSIGVYRGHSGWVHCVALSQDASKLVSSSDDETVKIWKVDRTNVQESLKLRMVFDVMFSGDSLTIAITDMSNRLMVFEGENTKLLSQSEVNQIKITSISFNSDGHLVATGFDDGCVKILEKSTCKTIQEFKEHCGRVRWCAFNKGSELLVSVSEDCSAKVYNCVDGTLAFSLEGHTARIQKCVFFHHKHRLLLTASRDGSLKVWDVQSGSLQFSCQHSSEEYVLSCDVSQDDKKLLSASVDKYAKVWDSSTGELCCYFGPHPDVVRSASFSQDNRFICTGCDDGTVRVWNMCDGKKELAICSKHDAWVANCWFSSNSDLLVSVSNNIKWWKRDGTLCQQFNLKGTQAKSIHVSPDFSTFVSVDNIGTTYVLKRITRAT</sequence>
<dbReference type="PROSITE" id="PS50082">
    <property type="entry name" value="WD_REPEATS_2"/>
    <property type="match status" value="8"/>
</dbReference>
<evidence type="ECO:0000313" key="8">
    <source>
        <dbReference type="Proteomes" id="UP000225706"/>
    </source>
</evidence>
<dbReference type="FunFam" id="3.40.50.300:FF:000502">
    <property type="entry name" value="Apoptotic protease-activating factor 1"/>
    <property type="match status" value="1"/>
</dbReference>
<dbReference type="Gene3D" id="1.10.533.10">
    <property type="entry name" value="Death Domain, Fas"/>
    <property type="match status" value="2"/>
</dbReference>
<feature type="region of interest" description="Disordered" evidence="5">
    <location>
        <begin position="605"/>
        <end position="638"/>
    </location>
</feature>
<feature type="repeat" description="WD" evidence="4">
    <location>
        <begin position="1813"/>
        <end position="1854"/>
    </location>
</feature>
<feature type="region of interest" description="Disordered" evidence="5">
    <location>
        <begin position="282"/>
        <end position="310"/>
    </location>
</feature>
<proteinExistence type="predicted"/>